<accession>A0A3E4Z7A7</accession>
<dbReference type="PANTHER" id="PTHR43601">
    <property type="entry name" value="THIOREDOXIN, MITOCHONDRIAL"/>
    <property type="match status" value="1"/>
</dbReference>
<dbReference type="PANTHER" id="PTHR43601:SF3">
    <property type="entry name" value="THIOREDOXIN, MITOCHONDRIAL"/>
    <property type="match status" value="1"/>
</dbReference>
<comment type="caution">
    <text evidence="3">The sequence shown here is derived from an EMBL/GenBank/DDBJ whole genome shotgun (WGS) entry which is preliminary data.</text>
</comment>
<organism evidence="3">
    <name type="scientific">Phocaeicola plebeius</name>
    <dbReference type="NCBI Taxonomy" id="310297"/>
    <lineage>
        <taxon>Bacteria</taxon>
        <taxon>Pseudomonadati</taxon>
        <taxon>Bacteroidota</taxon>
        <taxon>Bacteroidia</taxon>
        <taxon>Bacteroidales</taxon>
        <taxon>Bacteroidaceae</taxon>
        <taxon>Phocaeicola</taxon>
    </lineage>
</organism>
<dbReference type="AlphaFoldDB" id="A0A3E4Z7A7"/>
<dbReference type="CDD" id="cd02947">
    <property type="entry name" value="TRX_family"/>
    <property type="match status" value="1"/>
</dbReference>
<evidence type="ECO:0000259" key="2">
    <source>
        <dbReference type="PROSITE" id="PS51352"/>
    </source>
</evidence>
<dbReference type="Pfam" id="PF00085">
    <property type="entry name" value="Thioredoxin"/>
    <property type="match status" value="1"/>
</dbReference>
<dbReference type="InterPro" id="IPR036249">
    <property type="entry name" value="Thioredoxin-like_sf"/>
</dbReference>
<dbReference type="SUPFAM" id="SSF52833">
    <property type="entry name" value="Thioredoxin-like"/>
    <property type="match status" value="1"/>
</dbReference>
<dbReference type="Proteomes" id="UP000284916">
    <property type="component" value="Unassembled WGS sequence"/>
</dbReference>
<dbReference type="Proteomes" id="UP000284998">
    <property type="component" value="Unassembled WGS sequence"/>
</dbReference>
<proteinExistence type="predicted"/>
<sequence length="95" mass="10626">MSAVHLTKADFLTRVANYEANPNEWKFLGERPALIDFYATWCGPCKMLAPVLDELADEYAGQVDIYKKGEPYSSPFFMASMMLAGARSASNSFFI</sequence>
<evidence type="ECO:0000256" key="1">
    <source>
        <dbReference type="ARBA" id="ARBA00023284"/>
    </source>
</evidence>
<dbReference type="EMBL" id="QSTW01000012">
    <property type="protein sequence ID" value="RGM90582.1"/>
    <property type="molecule type" value="Genomic_DNA"/>
</dbReference>
<dbReference type="EMBL" id="QSJG01000011">
    <property type="protein sequence ID" value="RHD54870.1"/>
    <property type="molecule type" value="Genomic_DNA"/>
</dbReference>
<dbReference type="Gene3D" id="3.40.30.10">
    <property type="entry name" value="Glutaredoxin"/>
    <property type="match status" value="1"/>
</dbReference>
<protein>
    <recommendedName>
        <fullName evidence="2">Thioredoxin domain-containing protein</fullName>
    </recommendedName>
</protein>
<dbReference type="Proteomes" id="UP000284361">
    <property type="component" value="Unassembled WGS sequence"/>
</dbReference>
<dbReference type="EMBL" id="QROI01000016">
    <property type="protein sequence ID" value="RHL14217.1"/>
    <property type="molecule type" value="Genomic_DNA"/>
</dbReference>
<evidence type="ECO:0000313" key="6">
    <source>
        <dbReference type="EMBL" id="RHL14217.1"/>
    </source>
</evidence>
<evidence type="ECO:0000313" key="3">
    <source>
        <dbReference type="EMBL" id="RGM90582.1"/>
    </source>
</evidence>
<dbReference type="InterPro" id="IPR013766">
    <property type="entry name" value="Thioredoxin_domain"/>
</dbReference>
<dbReference type="Proteomes" id="UP000260814">
    <property type="component" value="Unassembled WGS sequence"/>
</dbReference>
<evidence type="ECO:0000313" key="9">
    <source>
        <dbReference type="Proteomes" id="UP000284998"/>
    </source>
</evidence>
<dbReference type="InterPro" id="IPR017937">
    <property type="entry name" value="Thioredoxin_CS"/>
</dbReference>
<evidence type="ECO:0000313" key="7">
    <source>
        <dbReference type="Proteomes" id="UP000284361"/>
    </source>
</evidence>
<dbReference type="GO" id="GO:0045454">
    <property type="term" value="P:cell redox homeostasis"/>
    <property type="evidence" value="ECO:0007669"/>
    <property type="project" value="TreeGrafter"/>
</dbReference>
<dbReference type="EMBL" id="QRJS01000027">
    <property type="protein sequence ID" value="RHH42884.1"/>
    <property type="molecule type" value="Genomic_DNA"/>
</dbReference>
<feature type="domain" description="Thioredoxin" evidence="2">
    <location>
        <begin position="2"/>
        <end position="95"/>
    </location>
</feature>
<evidence type="ECO:0000313" key="8">
    <source>
        <dbReference type="Proteomes" id="UP000284916"/>
    </source>
</evidence>
<dbReference type="PROSITE" id="PS00194">
    <property type="entry name" value="THIOREDOXIN_1"/>
    <property type="match status" value="1"/>
</dbReference>
<name>A0A3E4Z7A7_9BACT</name>
<evidence type="ECO:0000313" key="5">
    <source>
        <dbReference type="EMBL" id="RHH42884.1"/>
    </source>
</evidence>
<evidence type="ECO:0000313" key="4">
    <source>
        <dbReference type="EMBL" id="RHD54870.1"/>
    </source>
</evidence>
<keyword evidence="1" id="KW-0676">Redox-active center</keyword>
<gene>
    <name evidence="6" type="ORF">DW035_11410</name>
    <name evidence="5" type="ORF">DW204_10820</name>
    <name evidence="4" type="ORF">DW789_06865</name>
    <name evidence="3" type="ORF">DXB87_09710</name>
</gene>
<reference evidence="7 8" key="1">
    <citation type="submission" date="2018-08" db="EMBL/GenBank/DDBJ databases">
        <title>A genome reference for cultivated species of the human gut microbiota.</title>
        <authorList>
            <person name="Zou Y."/>
            <person name="Xue W."/>
            <person name="Luo G."/>
        </authorList>
    </citation>
    <scope>NUCLEOTIDE SEQUENCE [LARGE SCALE GENOMIC DNA]</scope>
    <source>
        <strain evidence="6 8">AF39-11</strain>
        <strain evidence="5 9">AM17-44</strain>
        <strain evidence="4 7">AM31-10</strain>
        <strain evidence="3">OM06-2</strain>
    </source>
</reference>
<dbReference type="PROSITE" id="PS51352">
    <property type="entry name" value="THIOREDOXIN_2"/>
    <property type="match status" value="1"/>
</dbReference>